<comment type="similarity">
    <text evidence="3">Belongs to the archaeal Rpo3/eukaryotic RPB3 RNA polymerase subunit family.</text>
</comment>
<dbReference type="NCBIfam" id="NF001988">
    <property type="entry name" value="PRK00783.1"/>
    <property type="match status" value="1"/>
</dbReference>
<dbReference type="PANTHER" id="PTHR11800:SF2">
    <property type="entry name" value="DNA-DIRECTED RNA POLYMERASE II SUBUNIT RPB3"/>
    <property type="match status" value="1"/>
</dbReference>
<feature type="domain" description="DNA-directed RNA polymerase RpoA/D/Rpb3-type" evidence="4">
    <location>
        <begin position="18"/>
        <end position="305"/>
    </location>
</feature>
<dbReference type="GO" id="GO:0003899">
    <property type="term" value="F:DNA-directed RNA polymerase activity"/>
    <property type="evidence" value="ECO:0007669"/>
    <property type="project" value="InterPro"/>
</dbReference>
<dbReference type="InterPro" id="IPR011262">
    <property type="entry name" value="DNA-dir_RNA_pol_insert"/>
</dbReference>
<protein>
    <recommendedName>
        <fullName evidence="4">DNA-directed RNA polymerase RpoA/D/Rpb3-type domain-containing protein</fullName>
    </recommendedName>
</protein>
<evidence type="ECO:0000313" key="5">
    <source>
        <dbReference type="EMBL" id="CAD8819084.1"/>
    </source>
</evidence>
<reference evidence="5" key="1">
    <citation type="submission" date="2021-01" db="EMBL/GenBank/DDBJ databases">
        <authorList>
            <person name="Corre E."/>
            <person name="Pelletier E."/>
            <person name="Niang G."/>
            <person name="Scheremetjew M."/>
            <person name="Finn R."/>
            <person name="Kale V."/>
            <person name="Holt S."/>
            <person name="Cochrane G."/>
            <person name="Meng A."/>
            <person name="Brown T."/>
            <person name="Cohen L."/>
        </authorList>
    </citation>
    <scope>NUCLEOTIDE SEQUENCE</scope>
    <source>
        <strain evidence="5">CCMP3278</strain>
    </source>
</reference>
<dbReference type="Gene3D" id="2.170.120.12">
    <property type="entry name" value="DNA-directed RNA polymerase, insert domain"/>
    <property type="match status" value="1"/>
</dbReference>
<organism evidence="5">
    <name type="scientific">Timspurckia oligopyrenoides</name>
    <dbReference type="NCBI Taxonomy" id="708627"/>
    <lineage>
        <taxon>Eukaryota</taxon>
        <taxon>Rhodophyta</taxon>
        <taxon>Bangiophyceae</taxon>
        <taxon>Porphyridiales</taxon>
        <taxon>Porphyridiaceae</taxon>
        <taxon>Timspurckia</taxon>
    </lineage>
</organism>
<dbReference type="InterPro" id="IPR036643">
    <property type="entry name" value="RNApol_insert_sf"/>
</dbReference>
<evidence type="ECO:0000259" key="4">
    <source>
        <dbReference type="SMART" id="SM00662"/>
    </source>
</evidence>
<evidence type="ECO:0000256" key="3">
    <source>
        <dbReference type="ARBA" id="ARBA00025804"/>
    </source>
</evidence>
<evidence type="ECO:0000256" key="1">
    <source>
        <dbReference type="ARBA" id="ARBA00022478"/>
    </source>
</evidence>
<gene>
    <name evidence="5" type="ORF">TOLI1172_LOCUS3473</name>
</gene>
<dbReference type="GO" id="GO:0006366">
    <property type="term" value="P:transcription by RNA polymerase II"/>
    <property type="evidence" value="ECO:0007669"/>
    <property type="project" value="TreeGrafter"/>
</dbReference>
<dbReference type="InterPro" id="IPR050518">
    <property type="entry name" value="Rpo3/RPB3_RNA_Pol_subunit"/>
</dbReference>
<dbReference type="Gene3D" id="3.30.1360.10">
    <property type="entry name" value="RNA polymerase, RBP11-like subunit"/>
    <property type="match status" value="1"/>
</dbReference>
<proteinExistence type="inferred from homology"/>
<dbReference type="EMBL" id="HBFP01004885">
    <property type="protein sequence ID" value="CAD8819084.1"/>
    <property type="molecule type" value="Transcribed_RNA"/>
</dbReference>
<dbReference type="Pfam" id="PF01193">
    <property type="entry name" value="RNA_pol_L"/>
    <property type="match status" value="1"/>
</dbReference>
<dbReference type="PANTHER" id="PTHR11800">
    <property type="entry name" value="DNA-DIRECTED RNA POLYMERASE"/>
    <property type="match status" value="1"/>
</dbReference>
<dbReference type="Pfam" id="PF01000">
    <property type="entry name" value="RNA_pol_A_bac"/>
    <property type="match status" value="1"/>
</dbReference>
<keyword evidence="1" id="KW-0240">DNA-directed RNA polymerase</keyword>
<dbReference type="InterPro" id="IPR036603">
    <property type="entry name" value="RBP11-like"/>
</dbReference>
<dbReference type="InterPro" id="IPR022842">
    <property type="entry name" value="RNAP_Rpo3/Rpb3/RPAC1"/>
</dbReference>
<dbReference type="SUPFAM" id="SSF56553">
    <property type="entry name" value="Insert subdomain of RNA polymerase alpha subunit"/>
    <property type="match status" value="1"/>
</dbReference>
<accession>A0A7S1ERC4</accession>
<dbReference type="HAMAP" id="MF_00320">
    <property type="entry name" value="RNApol_arch_Rpo3"/>
    <property type="match status" value="1"/>
</dbReference>
<dbReference type="SUPFAM" id="SSF55257">
    <property type="entry name" value="RBP11-like subunits of RNA polymerase"/>
    <property type="match status" value="1"/>
</dbReference>
<name>A0A7S1ERC4_9RHOD</name>
<sequence length="319" mass="35050">MPNARFSALEVESVTSDEIRFSLNKSDASVANALRRVMIAEVPTLAIELVSVSFNSSPLHDEFIVHRLGLIPLNSNRVDAFNYAYECDCDELCAKCCVEFSIDIHSVDSDMSVTTHHLVNESKYLSEDCASVVPIHGEELGDGSGIIIAKLKQGQKLKLHAIARKGIGKEHAKWSPVATATYRSEAGVNLKLDRLNAVLDFNAKSELVKWSDGALTMDRRSDKLEYEEAFVLGRTSISADLVRRCGELLLDAGSHISEVLVVSANDGSGARFDFVVESTGARTPQDILRAALLILLERIKALEFQLKQEVTEQNAALFE</sequence>
<dbReference type="InterPro" id="IPR011263">
    <property type="entry name" value="DNA-dir_RNA_pol_RpoA/D/Rpb3"/>
</dbReference>
<dbReference type="GO" id="GO:0046983">
    <property type="term" value="F:protein dimerization activity"/>
    <property type="evidence" value="ECO:0007669"/>
    <property type="project" value="InterPro"/>
</dbReference>
<evidence type="ECO:0000256" key="2">
    <source>
        <dbReference type="ARBA" id="ARBA00023163"/>
    </source>
</evidence>
<keyword evidence="2" id="KW-0804">Transcription</keyword>
<dbReference type="AlphaFoldDB" id="A0A7S1ERC4"/>
<dbReference type="GO" id="GO:0005665">
    <property type="term" value="C:RNA polymerase II, core complex"/>
    <property type="evidence" value="ECO:0007669"/>
    <property type="project" value="TreeGrafter"/>
</dbReference>
<dbReference type="SMART" id="SM00662">
    <property type="entry name" value="RPOLD"/>
    <property type="match status" value="1"/>
</dbReference>